<dbReference type="SUPFAM" id="SSF57184">
    <property type="entry name" value="Growth factor receptor domain"/>
    <property type="match status" value="1"/>
</dbReference>
<dbReference type="GO" id="GO:0005975">
    <property type="term" value="P:carbohydrate metabolic process"/>
    <property type="evidence" value="ECO:0007669"/>
    <property type="project" value="InterPro"/>
</dbReference>
<evidence type="ECO:0000256" key="1">
    <source>
        <dbReference type="ARBA" id="ARBA00000548"/>
    </source>
</evidence>
<evidence type="ECO:0000256" key="6">
    <source>
        <dbReference type="ARBA" id="ARBA00023157"/>
    </source>
</evidence>
<keyword evidence="7 10" id="KW-0119">Carbohydrate metabolism</keyword>
<dbReference type="AlphaFoldDB" id="A0AAV7Y7D6"/>
<evidence type="ECO:0000256" key="7">
    <source>
        <dbReference type="ARBA" id="ARBA00023277"/>
    </source>
</evidence>
<dbReference type="InterPro" id="IPR013111">
    <property type="entry name" value="EGF_extracell"/>
</dbReference>
<feature type="chain" id="PRO_5043675672" description="Alpha-amylase" evidence="11">
    <location>
        <begin position="24"/>
        <end position="792"/>
    </location>
</feature>
<feature type="domain" description="Carbohydrate binding module family 25" evidence="13">
    <location>
        <begin position="34"/>
        <end position="113"/>
    </location>
</feature>
<feature type="signal peptide" evidence="11">
    <location>
        <begin position="1"/>
        <end position="23"/>
    </location>
</feature>
<organism evidence="14 15">
    <name type="scientific">Anaeramoeba flamelloides</name>
    <dbReference type="NCBI Taxonomy" id="1746091"/>
    <lineage>
        <taxon>Eukaryota</taxon>
        <taxon>Metamonada</taxon>
        <taxon>Anaeramoebidae</taxon>
        <taxon>Anaeramoeba</taxon>
    </lineage>
</organism>
<evidence type="ECO:0000259" key="13">
    <source>
        <dbReference type="SMART" id="SM01066"/>
    </source>
</evidence>
<keyword evidence="6" id="KW-1015">Disulfide bond</keyword>
<comment type="caution">
    <text evidence="14">The sequence shown here is derived from an EMBL/GenBank/DDBJ whole genome shotgun (WGS) entry which is preliminary data.</text>
</comment>
<dbReference type="Gene3D" id="3.20.20.80">
    <property type="entry name" value="Glycosidases"/>
    <property type="match status" value="1"/>
</dbReference>
<keyword evidence="8 10" id="KW-0326">Glycosidase</keyword>
<feature type="domain" description="Glycosyl hydrolase family 13 catalytic" evidence="12">
    <location>
        <begin position="331"/>
        <end position="775"/>
    </location>
</feature>
<comment type="catalytic activity">
    <reaction evidence="1 10">
        <text>Endohydrolysis of (1-&gt;4)-alpha-D-glucosidic linkages in polysaccharides containing three or more (1-&gt;4)-alpha-linked D-glucose units.</text>
        <dbReference type="EC" id="3.2.1.1"/>
    </reaction>
</comment>
<comment type="cofactor">
    <cofactor evidence="2">
        <name>Ca(2+)</name>
        <dbReference type="ChEBI" id="CHEBI:29108"/>
    </cofactor>
</comment>
<evidence type="ECO:0000256" key="10">
    <source>
        <dbReference type="RuleBase" id="RU361134"/>
    </source>
</evidence>
<accession>A0AAV7Y7D6</accession>
<gene>
    <name evidence="14" type="ORF">M0812_28192</name>
</gene>
<evidence type="ECO:0000313" key="15">
    <source>
        <dbReference type="Proteomes" id="UP001146793"/>
    </source>
</evidence>
<evidence type="ECO:0000256" key="3">
    <source>
        <dbReference type="ARBA" id="ARBA00008061"/>
    </source>
</evidence>
<evidence type="ECO:0000256" key="4">
    <source>
        <dbReference type="ARBA" id="ARBA00012595"/>
    </source>
</evidence>
<dbReference type="GO" id="GO:0004556">
    <property type="term" value="F:alpha-amylase activity"/>
    <property type="evidence" value="ECO:0007669"/>
    <property type="project" value="UniProtKB-UniRule"/>
</dbReference>
<dbReference type="InterPro" id="IPR006046">
    <property type="entry name" value="Alpha_amylase"/>
</dbReference>
<evidence type="ECO:0000256" key="11">
    <source>
        <dbReference type="SAM" id="SignalP"/>
    </source>
</evidence>
<evidence type="ECO:0000313" key="14">
    <source>
        <dbReference type="EMBL" id="KAJ3425746.1"/>
    </source>
</evidence>
<dbReference type="EC" id="3.2.1.1" evidence="4 10"/>
<dbReference type="PANTHER" id="PTHR43447">
    <property type="entry name" value="ALPHA-AMYLASE"/>
    <property type="match status" value="1"/>
</dbReference>
<reference evidence="14" key="1">
    <citation type="submission" date="2022-08" db="EMBL/GenBank/DDBJ databases">
        <title>Novel sulphate-reducing endosymbionts in the free-living metamonad Anaeramoeba.</title>
        <authorList>
            <person name="Jerlstrom-Hultqvist J."/>
            <person name="Cepicka I."/>
            <person name="Gallot-Lavallee L."/>
            <person name="Salas-Leiva D."/>
            <person name="Curtis B.A."/>
            <person name="Zahonova K."/>
            <person name="Pipaliya S."/>
            <person name="Dacks J."/>
            <person name="Roger A.J."/>
        </authorList>
    </citation>
    <scope>NUCLEOTIDE SEQUENCE</scope>
    <source>
        <strain evidence="14">Busselton2</strain>
    </source>
</reference>
<evidence type="ECO:0000256" key="8">
    <source>
        <dbReference type="ARBA" id="ARBA00023295"/>
    </source>
</evidence>
<dbReference type="Pfam" id="PF07974">
    <property type="entry name" value="EGF_2"/>
    <property type="match status" value="1"/>
</dbReference>
<dbReference type="Gene3D" id="2.60.40.10">
    <property type="entry name" value="Immunoglobulins"/>
    <property type="match status" value="1"/>
</dbReference>
<dbReference type="InterPro" id="IPR005085">
    <property type="entry name" value="CBM25"/>
</dbReference>
<name>A0AAV7Y7D6_9EUKA</name>
<dbReference type="PRINTS" id="PR00110">
    <property type="entry name" value="ALPHAAMYLASE"/>
</dbReference>
<dbReference type="InterPro" id="IPR013783">
    <property type="entry name" value="Ig-like_fold"/>
</dbReference>
<dbReference type="InterPro" id="IPR017853">
    <property type="entry name" value="GH"/>
</dbReference>
<keyword evidence="5 10" id="KW-0378">Hydrolase</keyword>
<dbReference type="Pfam" id="PF03423">
    <property type="entry name" value="CBM_25"/>
    <property type="match status" value="1"/>
</dbReference>
<dbReference type="GO" id="GO:0043169">
    <property type="term" value="F:cation binding"/>
    <property type="evidence" value="ECO:0007669"/>
    <property type="project" value="InterPro"/>
</dbReference>
<proteinExistence type="inferred from homology"/>
<dbReference type="InterPro" id="IPR009030">
    <property type="entry name" value="Growth_fac_rcpt_cys_sf"/>
</dbReference>
<dbReference type="Gene3D" id="2.10.25.10">
    <property type="entry name" value="Laminin"/>
    <property type="match status" value="1"/>
</dbReference>
<sequence length="792" mass="87883">MKQINLLIFIFLLLTFFNSQVAGSVRDPSPGPGVVTIYYSTDFSPTTYIHYSVNGGDWTTLPGKQMDPSTNKSMPLPYHQKSITGNTLTFVFDDGKGNWDHNQGGGNYVVGQPGIYSVKNHVLKTIYLYPKKCPGNPTCSNHGTCNNGNCVCKSGYYSEDCSKYCDPYTHIVCDDGKTCVSGKTCPIQPLPGCQTYHDGKCTGDTIVMPPSFKARRWQTPTKGSGGHRDSFQDYSHLVGWNHVVYSSDHQSATLEVKATHKDGASLKYSFNGGSQTSSNTKQFTSSFTEVLTVTVYGSDGTKLVLPEYDFMWNTHTPIQHTSGDYRDGQKGAIVSLFGWPDGDIEKECEMLGKAGYLGVKLFPHQESLASIEPMSNILNPWYFYYQPVSYQQNGRHGTRATLRQLIATCRSHNVRIYSDTVLNHMTGSGNDMQKHRNDAGSCVYWPGKNSTGGDNMSPFFTQGFTYIPNENTELPPSQEYPGVPYGPLDFHCERALNSWTDPLDLNAGWLVGLVDINTERDNVQERMADYLTDLIGLGISGFRIDAAKHIKPDDLISIFTKFKRNMGGNIPKDFITWWEVLLGGEKDLLMCNTNSGYNFGKYIENGLDGNGFSTDDINKIKIWWSSFPNAPSPCGGVISRVRQVIENDDHDQQFGGSSRDMHGKGVILVKDRDVSGHRFFEKKLFSGPEGVSDNNNDWPIRLLLSSYYFPNNDAQLGAGIPDGNSDCSKCKVQCDTCKNVAKTSAYQPNKCGYTGPVYTRTHRDKDIIMAMRGWMGLDTSVSNSDIGIPDSC</sequence>
<evidence type="ECO:0000256" key="2">
    <source>
        <dbReference type="ARBA" id="ARBA00001913"/>
    </source>
</evidence>
<evidence type="ECO:0000256" key="5">
    <source>
        <dbReference type="ARBA" id="ARBA00022801"/>
    </source>
</evidence>
<dbReference type="Proteomes" id="UP001146793">
    <property type="component" value="Unassembled WGS sequence"/>
</dbReference>
<dbReference type="Pfam" id="PF00128">
    <property type="entry name" value="Alpha-amylase"/>
    <property type="match status" value="1"/>
</dbReference>
<evidence type="ECO:0000256" key="9">
    <source>
        <dbReference type="RuleBase" id="RU003615"/>
    </source>
</evidence>
<dbReference type="SUPFAM" id="SSF51445">
    <property type="entry name" value="(Trans)glycosidases"/>
    <property type="match status" value="1"/>
</dbReference>
<comment type="similarity">
    <text evidence="3 9">Belongs to the glycosyl hydrolase 13 family.</text>
</comment>
<keyword evidence="11" id="KW-0732">Signal</keyword>
<dbReference type="SMART" id="SM00642">
    <property type="entry name" value="Aamy"/>
    <property type="match status" value="1"/>
</dbReference>
<dbReference type="EMBL" id="JANTQA010000070">
    <property type="protein sequence ID" value="KAJ3425746.1"/>
    <property type="molecule type" value="Genomic_DNA"/>
</dbReference>
<evidence type="ECO:0000259" key="12">
    <source>
        <dbReference type="SMART" id="SM00642"/>
    </source>
</evidence>
<protein>
    <recommendedName>
        <fullName evidence="4 10">Alpha-amylase</fullName>
        <ecNumber evidence="4 10">3.2.1.1</ecNumber>
    </recommendedName>
</protein>
<dbReference type="SMART" id="SM01066">
    <property type="entry name" value="CBM_25"/>
    <property type="match status" value="1"/>
</dbReference>
<dbReference type="InterPro" id="IPR006047">
    <property type="entry name" value="GH13_cat_dom"/>
</dbReference>
<dbReference type="GO" id="GO:2001070">
    <property type="term" value="F:starch binding"/>
    <property type="evidence" value="ECO:0007669"/>
    <property type="project" value="InterPro"/>
</dbReference>